<feature type="domain" description="Serine aminopeptidase S33" evidence="1">
    <location>
        <begin position="52"/>
        <end position="94"/>
    </location>
</feature>
<dbReference type="SUPFAM" id="SSF53474">
    <property type="entry name" value="alpha/beta-Hydrolases"/>
    <property type="match status" value="1"/>
</dbReference>
<dbReference type="InterPro" id="IPR022742">
    <property type="entry name" value="Hydrolase_4"/>
</dbReference>
<name>A0A379AMM0_ENTAG</name>
<evidence type="ECO:0000313" key="3">
    <source>
        <dbReference type="Proteomes" id="UP000254640"/>
    </source>
</evidence>
<accession>A0A379AMM0</accession>
<evidence type="ECO:0000313" key="2">
    <source>
        <dbReference type="EMBL" id="SUB19057.1"/>
    </source>
</evidence>
<dbReference type="EMBL" id="UGSO01000001">
    <property type="protein sequence ID" value="SUB19057.1"/>
    <property type="molecule type" value="Genomic_DNA"/>
</dbReference>
<dbReference type="Pfam" id="PF12146">
    <property type="entry name" value="Hydrolase_4"/>
    <property type="match status" value="1"/>
</dbReference>
<proteinExistence type="predicted"/>
<organism evidence="2 3">
    <name type="scientific">Enterobacter agglomerans</name>
    <name type="common">Erwinia herbicola</name>
    <name type="synonym">Pantoea agglomerans</name>
    <dbReference type="NCBI Taxonomy" id="549"/>
    <lineage>
        <taxon>Bacteria</taxon>
        <taxon>Pseudomonadati</taxon>
        <taxon>Pseudomonadota</taxon>
        <taxon>Gammaproteobacteria</taxon>
        <taxon>Enterobacterales</taxon>
        <taxon>Erwiniaceae</taxon>
        <taxon>Pantoea</taxon>
        <taxon>Pantoea agglomerans group</taxon>
    </lineage>
</organism>
<evidence type="ECO:0000259" key="1">
    <source>
        <dbReference type="Pfam" id="PF12146"/>
    </source>
</evidence>
<reference evidence="2 3" key="1">
    <citation type="submission" date="2018-06" db="EMBL/GenBank/DDBJ databases">
        <authorList>
            <consortium name="Pathogen Informatics"/>
            <person name="Doyle S."/>
        </authorList>
    </citation>
    <scope>NUCLEOTIDE SEQUENCE [LARGE SCALE GENOMIC DNA]</scope>
    <source>
        <strain evidence="2 3">NCTC9381</strain>
    </source>
</reference>
<protein>
    <submittedName>
        <fullName evidence="2">Lysophospholipase L2</fullName>
    </submittedName>
</protein>
<dbReference type="AlphaFoldDB" id="A0A379AMM0"/>
<gene>
    <name evidence="2" type="ORF">NCTC9381_05049</name>
</gene>
<sequence>MNQHKASWLRREKAFAAFATGPLLDFWHSREELEFTGVGNLTLRYVRFTSPQHKRVILIVPGRIESYIKYPELAYDLFHCGFDVVILDHRGQGAFRSPAGRFTPRSRGGIYPLCRRP</sequence>
<dbReference type="Gene3D" id="3.40.50.1820">
    <property type="entry name" value="alpha/beta hydrolase"/>
    <property type="match status" value="1"/>
</dbReference>
<keyword evidence="3" id="KW-1185">Reference proteome</keyword>
<dbReference type="InterPro" id="IPR029058">
    <property type="entry name" value="AB_hydrolase_fold"/>
</dbReference>
<dbReference type="Proteomes" id="UP000254640">
    <property type="component" value="Unassembled WGS sequence"/>
</dbReference>